<keyword evidence="9 12" id="KW-0460">Magnesium</keyword>
<accession>A0A8S2B1U2</accession>
<feature type="binding site" evidence="12">
    <location>
        <begin position="701"/>
        <end position="704"/>
    </location>
    <ligand>
        <name>substrate</name>
    </ligand>
</feature>
<feature type="binding site" evidence="12">
    <location>
        <position position="516"/>
    </location>
    <ligand>
        <name>Mg(2+)</name>
        <dbReference type="ChEBI" id="CHEBI:18420"/>
        <note>catalytic</note>
    </ligand>
</feature>
<dbReference type="NCBIfam" id="NF005301">
    <property type="entry name" value="PRK06830.1"/>
    <property type="match status" value="1"/>
</dbReference>
<keyword evidence="16" id="KW-1185">Reference proteome</keyword>
<evidence type="ECO:0000256" key="2">
    <source>
        <dbReference type="ARBA" id="ARBA00002659"/>
    </source>
</evidence>
<feature type="domain" description="Sulfotransferase" evidence="14">
    <location>
        <begin position="61"/>
        <end position="324"/>
    </location>
</feature>
<dbReference type="Pfam" id="PF00365">
    <property type="entry name" value="PFK"/>
    <property type="match status" value="1"/>
</dbReference>
<evidence type="ECO:0000256" key="5">
    <source>
        <dbReference type="ARBA" id="ARBA00022723"/>
    </source>
</evidence>
<dbReference type="Pfam" id="PF00685">
    <property type="entry name" value="Sulfotransfer_1"/>
    <property type="match status" value="1"/>
</dbReference>
<dbReference type="SUPFAM" id="SSF53784">
    <property type="entry name" value="Phosphofructokinase"/>
    <property type="match status" value="1"/>
</dbReference>
<feature type="binding site" evidence="12">
    <location>
        <begin position="589"/>
        <end position="591"/>
    </location>
    <ligand>
        <name>substrate</name>
    </ligand>
</feature>
<dbReference type="FunFam" id="3.40.50.450:FF:000002">
    <property type="entry name" value="ATP-dependent 6-phosphofructokinase"/>
    <property type="match status" value="1"/>
</dbReference>
<dbReference type="HAMAP" id="MF_01981">
    <property type="entry name" value="Phosphofructokinase_II_X"/>
    <property type="match status" value="1"/>
</dbReference>
<dbReference type="PRINTS" id="PR00476">
    <property type="entry name" value="PHFRCTKINASE"/>
</dbReference>
<comment type="activity regulation">
    <text evidence="12">Allosterically activated by AMP.</text>
</comment>
<protein>
    <recommendedName>
        <fullName evidence="12">ATP-dependent 6-phosphofructokinase</fullName>
        <shortName evidence="12">ATP-PFK</shortName>
        <shortName evidence="12">Phosphofructokinase</shortName>
        <ecNumber evidence="12">2.7.1.11</ecNumber>
    </recommendedName>
    <alternativeName>
        <fullName evidence="12">Phosphohexokinase</fullName>
    </alternativeName>
</protein>
<keyword evidence="4 12" id="KW-0808">Transferase</keyword>
<evidence type="ECO:0000256" key="11">
    <source>
        <dbReference type="ARBA" id="ARBA00048070"/>
    </source>
</evidence>
<evidence type="ECO:0000259" key="13">
    <source>
        <dbReference type="Pfam" id="PF00365"/>
    </source>
</evidence>
<comment type="subcellular location">
    <subcellularLocation>
        <location evidence="12">Cytoplasm</location>
    </subcellularLocation>
</comment>
<dbReference type="GO" id="GO:0008146">
    <property type="term" value="F:sulfotransferase activity"/>
    <property type="evidence" value="ECO:0007669"/>
    <property type="project" value="InterPro"/>
</dbReference>
<evidence type="ECO:0000313" key="15">
    <source>
        <dbReference type="EMBL" id="CAE6175865.1"/>
    </source>
</evidence>
<feature type="active site" description="Proton acceptor" evidence="12">
    <location>
        <position position="546"/>
    </location>
</feature>
<name>A0A8S2B1U2_ARAAE</name>
<evidence type="ECO:0000256" key="8">
    <source>
        <dbReference type="ARBA" id="ARBA00022840"/>
    </source>
</evidence>
<dbReference type="PANTHER" id="PTHR45770">
    <property type="entry name" value="ATP-DEPENDENT 6-PHOSPHOFRUCTOKINASE 1"/>
    <property type="match status" value="1"/>
</dbReference>
<evidence type="ECO:0000256" key="3">
    <source>
        <dbReference type="ARBA" id="ARBA00022533"/>
    </source>
</evidence>
<keyword evidence="8 12" id="KW-0067">ATP-binding</keyword>
<comment type="similarity">
    <text evidence="12">Belongs to the phosphofructokinase type A (PFKA) family. PPi-dependent PFK group II subfamily. Atypical ATP-dependent clade 'X' sub-subfamily.</text>
</comment>
<keyword evidence="10 12" id="KW-0324">Glycolysis</keyword>
<feature type="site" description="Important for substrate specificity; cannot use PPi as phosphoryl donor" evidence="12">
    <location>
        <position position="517"/>
    </location>
</feature>
<dbReference type="AlphaFoldDB" id="A0A8S2B1U2"/>
<dbReference type="Proteomes" id="UP000682877">
    <property type="component" value="Chromosome 7"/>
</dbReference>
<feature type="binding site" evidence="12">
    <location>
        <begin position="544"/>
        <end position="546"/>
    </location>
    <ligand>
        <name>substrate</name>
    </ligand>
</feature>
<keyword evidence="12" id="KW-0963">Cytoplasm</keyword>
<comment type="cofactor">
    <cofactor evidence="1 12">
        <name>Mg(2+)</name>
        <dbReference type="ChEBI" id="CHEBI:18420"/>
    </cofactor>
</comment>
<evidence type="ECO:0000256" key="1">
    <source>
        <dbReference type="ARBA" id="ARBA00001946"/>
    </source>
</evidence>
<evidence type="ECO:0000259" key="14">
    <source>
        <dbReference type="Pfam" id="PF00685"/>
    </source>
</evidence>
<dbReference type="EC" id="2.7.1.11" evidence="12"/>
<feature type="binding site" evidence="12">
    <location>
        <begin position="490"/>
        <end position="491"/>
    </location>
    <ligand>
        <name>ATP</name>
        <dbReference type="ChEBI" id="CHEBI:30616"/>
    </ligand>
</feature>
<dbReference type="InterPro" id="IPR027417">
    <property type="entry name" value="P-loop_NTPase"/>
</dbReference>
<dbReference type="GO" id="GO:0005737">
    <property type="term" value="C:cytoplasm"/>
    <property type="evidence" value="ECO:0007669"/>
    <property type="project" value="UniProtKB-SubCell"/>
</dbReference>
<dbReference type="InterPro" id="IPR035966">
    <property type="entry name" value="PKF_sf"/>
</dbReference>
<comment type="catalytic activity">
    <reaction evidence="11 12">
        <text>beta-D-fructose 6-phosphate + ATP = beta-D-fructose 1,6-bisphosphate + ADP + H(+)</text>
        <dbReference type="Rhea" id="RHEA:16109"/>
        <dbReference type="ChEBI" id="CHEBI:15378"/>
        <dbReference type="ChEBI" id="CHEBI:30616"/>
        <dbReference type="ChEBI" id="CHEBI:32966"/>
        <dbReference type="ChEBI" id="CHEBI:57634"/>
        <dbReference type="ChEBI" id="CHEBI:456216"/>
        <dbReference type="EC" id="2.7.1.11"/>
    </reaction>
</comment>
<feature type="binding site" evidence="12">
    <location>
        <begin position="515"/>
        <end position="518"/>
    </location>
    <ligand>
        <name>ATP</name>
        <dbReference type="ChEBI" id="CHEBI:30616"/>
    </ligand>
</feature>
<organism evidence="15 16">
    <name type="scientific">Arabidopsis arenosa</name>
    <name type="common">Sand rock-cress</name>
    <name type="synonym">Cardaminopsis arenosa</name>
    <dbReference type="NCBI Taxonomy" id="38785"/>
    <lineage>
        <taxon>Eukaryota</taxon>
        <taxon>Viridiplantae</taxon>
        <taxon>Streptophyta</taxon>
        <taxon>Embryophyta</taxon>
        <taxon>Tracheophyta</taxon>
        <taxon>Spermatophyta</taxon>
        <taxon>Magnoliopsida</taxon>
        <taxon>eudicotyledons</taxon>
        <taxon>Gunneridae</taxon>
        <taxon>Pentapetalae</taxon>
        <taxon>rosids</taxon>
        <taxon>malvids</taxon>
        <taxon>Brassicales</taxon>
        <taxon>Brassicaceae</taxon>
        <taxon>Camelineae</taxon>
        <taxon>Arabidopsis</taxon>
    </lineage>
</organism>
<dbReference type="InterPro" id="IPR000863">
    <property type="entry name" value="Sulfotransferase_dom"/>
</dbReference>
<dbReference type="InterPro" id="IPR000023">
    <property type="entry name" value="Phosphofructokinase_dom"/>
</dbReference>
<dbReference type="GO" id="GO:0046872">
    <property type="term" value="F:metal ion binding"/>
    <property type="evidence" value="ECO:0007669"/>
    <property type="project" value="UniProtKB-KW"/>
</dbReference>
<proteinExistence type="inferred from homology"/>
<dbReference type="InterPro" id="IPR012004">
    <property type="entry name" value="PyroP-dep_PFK_TP0108"/>
</dbReference>
<keyword evidence="7 12" id="KW-0418">Kinase</keyword>
<evidence type="ECO:0000256" key="9">
    <source>
        <dbReference type="ARBA" id="ARBA00022842"/>
    </source>
</evidence>
<evidence type="ECO:0000256" key="12">
    <source>
        <dbReference type="HAMAP-Rule" id="MF_03186"/>
    </source>
</evidence>
<reference evidence="15" key="1">
    <citation type="submission" date="2021-01" db="EMBL/GenBank/DDBJ databases">
        <authorList>
            <person name="Bezrukov I."/>
        </authorList>
    </citation>
    <scope>NUCLEOTIDE SEQUENCE</scope>
</reference>
<keyword evidence="5 12" id="KW-0479">Metal-binding</keyword>
<feature type="domain" description="Phosphofructokinase" evidence="13">
    <location>
        <begin position="421"/>
        <end position="725"/>
    </location>
</feature>
<evidence type="ECO:0000256" key="10">
    <source>
        <dbReference type="ARBA" id="ARBA00023152"/>
    </source>
</evidence>
<keyword evidence="6 12" id="KW-0547">Nucleotide-binding</keyword>
<comment type="pathway">
    <text evidence="12">Carbohydrate degradation; glycolysis; D-glyceraldehyde 3-phosphate and glycerone phosphate from D-glucose: step 3/4.</text>
</comment>
<dbReference type="EMBL" id="LR999457">
    <property type="protein sequence ID" value="CAE6175865.1"/>
    <property type="molecule type" value="Genomic_DNA"/>
</dbReference>
<keyword evidence="3 12" id="KW-0021">Allosteric enzyme</keyword>
<dbReference type="Gene3D" id="3.40.50.300">
    <property type="entry name" value="P-loop containing nucleotide triphosphate hydrolases"/>
    <property type="match status" value="1"/>
</dbReference>
<comment type="function">
    <text evidence="2 12">Catalyzes the phosphorylation of D-fructose 6-phosphate to fructose 1,6-bisphosphate by ATP, the first committing step of glycolysis.</text>
</comment>
<evidence type="ECO:0000256" key="7">
    <source>
        <dbReference type="ARBA" id="ARBA00022777"/>
    </source>
</evidence>
<feature type="binding site" evidence="12">
    <location>
        <position position="645"/>
    </location>
    <ligand>
        <name>substrate</name>
    </ligand>
</feature>
<gene>
    <name evidence="12" type="primary">PFK</name>
    <name evidence="15" type="ORF">AARE701A_LOCUS18420</name>
</gene>
<dbReference type="InterPro" id="IPR050929">
    <property type="entry name" value="PFKA"/>
</dbReference>
<dbReference type="Gene3D" id="3.40.50.450">
    <property type="match status" value="1"/>
</dbReference>
<feature type="binding site" evidence="12">
    <location>
        <position position="427"/>
    </location>
    <ligand>
        <name>ATP</name>
        <dbReference type="ChEBI" id="CHEBI:30616"/>
    </ligand>
</feature>
<dbReference type="GO" id="GO:0005524">
    <property type="term" value="F:ATP binding"/>
    <property type="evidence" value="ECO:0007669"/>
    <property type="project" value="UniProtKB-KW"/>
</dbReference>
<evidence type="ECO:0000313" key="16">
    <source>
        <dbReference type="Proteomes" id="UP000682877"/>
    </source>
</evidence>
<evidence type="ECO:0000256" key="6">
    <source>
        <dbReference type="ARBA" id="ARBA00022741"/>
    </source>
</evidence>
<dbReference type="GO" id="GO:0006002">
    <property type="term" value="P:fructose 6-phosphate metabolic process"/>
    <property type="evidence" value="ECO:0007669"/>
    <property type="project" value="InterPro"/>
</dbReference>
<dbReference type="SUPFAM" id="SSF52540">
    <property type="entry name" value="P-loop containing nucleoside triphosphate hydrolases"/>
    <property type="match status" value="1"/>
</dbReference>
<dbReference type="GO" id="GO:0003872">
    <property type="term" value="F:6-phosphofructokinase activity"/>
    <property type="evidence" value="ECO:0007669"/>
    <property type="project" value="UniProtKB-UniRule"/>
</dbReference>
<evidence type="ECO:0000256" key="4">
    <source>
        <dbReference type="ARBA" id="ARBA00022679"/>
    </source>
</evidence>
<sequence>MEKWMNLRDEDLTEETKTLISSLPSEKAYLGRNLCKYQGSWYYYNFLQGVLNFQRGFKPQDTDVIVASYPKCGTLWLKALTVALVERSKNPSSDDPTSHPLLSNNPHNLVPVLEMNLYRDTQTPDLTKLSSSSPRLFSTHTPFNTLQVALKDSPCKVLYICRDAKDSLVSRWHIVCRSLNKEEDRTILESMFESFCSGVCLFGPFWDHILSYWKASLEKPKQVLFMRYDEIKIDPHGQLKKLAEFLGCPFSKEEERNGSVDKILEMCSLPNLRSLDVNKTGKSINGIEYKNHFRKGIVGDWKNHLSPEMGNKIDMIMKEKLKDSVAMSTVESSKPKIINGSCGYVLEDVPHLSDYLPGLPTYPNPLQDNPAYSVVKQYFVDADDSVPQKIVVHKDGPRGIHFRRAGPRQKVYFESDEVHACIVTCGGLCPGLNTVIREIVSSLSYMYGVKRILGIDGGYRGFYAKNTVSLDSKVVNDIHKRGGTILGTSRGGHDTTKIVDSIQDRGINQVYIIGGDGTQRGASVIFEEIRRRGLKVAVVGIPKTIDNDIPVIDKSFGFDTAVEEAQRAINAAHVEAESIENGIGVVKLMGRYSGFIAMYATLASRDVDCCLIPESPFYLEGEGGLFEYIEKRLKESGHMVLVIAEGAGQDLMSKSMESMTLKDASGNKLLKDVGLWLSQSIKDHFNQKKMVMNLKYIDPTYMIRAVPSNASDNVYCTLLAQSAVHGAMAGYTGYISGLVNGRQTYIPFYRITEKQNHVVITDRMWARLLSSTNQPSFLGPKDVFDNKEKPMSALLDDGNCNGTVDVPPVTKEITK</sequence>
<dbReference type="InterPro" id="IPR022953">
    <property type="entry name" value="ATP_PFK"/>
</dbReference>
<comment type="subunit">
    <text evidence="12">Homotetramer.</text>
</comment>